<evidence type="ECO:0000256" key="1">
    <source>
        <dbReference type="SAM" id="MobiDB-lite"/>
    </source>
</evidence>
<protein>
    <recommendedName>
        <fullName evidence="2">Histone acetyltransferase Rv0428c-like SH3 domain-containing protein</fullName>
    </recommendedName>
</protein>
<dbReference type="Pfam" id="PF24551">
    <property type="entry name" value="SH3_Rv0428c"/>
    <property type="match status" value="1"/>
</dbReference>
<reference evidence="3" key="1">
    <citation type="submission" date="2023-02" db="EMBL/GenBank/DDBJ databases">
        <title>Georgenia sp.10Sc9-8, isolated from a soil sample collected from the Taklamakan desert.</title>
        <authorList>
            <person name="Liu S."/>
        </authorList>
    </citation>
    <scope>NUCLEOTIDE SEQUENCE</scope>
    <source>
        <strain evidence="3">10Sc9-8</strain>
    </source>
</reference>
<dbReference type="InterPro" id="IPR056934">
    <property type="entry name" value="SH3_Rv0428c"/>
</dbReference>
<feature type="domain" description="Histone acetyltransferase Rv0428c-like SH3" evidence="2">
    <location>
        <begin position="33"/>
        <end position="81"/>
    </location>
</feature>
<name>A0ABT5TX08_9MICO</name>
<feature type="region of interest" description="Disordered" evidence="1">
    <location>
        <begin position="1"/>
        <end position="31"/>
    </location>
</feature>
<evidence type="ECO:0000313" key="3">
    <source>
        <dbReference type="EMBL" id="MDD9205690.1"/>
    </source>
</evidence>
<dbReference type="EMBL" id="JARACI010000613">
    <property type="protein sequence ID" value="MDD9205690.1"/>
    <property type="molecule type" value="Genomic_DNA"/>
</dbReference>
<dbReference type="Proteomes" id="UP001165561">
    <property type="component" value="Unassembled WGS sequence"/>
</dbReference>
<accession>A0ABT5TX08</accession>
<evidence type="ECO:0000313" key="4">
    <source>
        <dbReference type="Proteomes" id="UP001165561"/>
    </source>
</evidence>
<keyword evidence="4" id="KW-1185">Reference proteome</keyword>
<proteinExistence type="predicted"/>
<gene>
    <name evidence="3" type="ORF">PU560_04295</name>
</gene>
<feature type="compositionally biased region" description="Gly residues" evidence="1">
    <location>
        <begin position="1"/>
        <end position="18"/>
    </location>
</feature>
<sequence>MTGRSGRTGDGDGAGRTGDGPQPPTLPWTTWRPGDRVVVRYRTADGLHDALGELLSTAPDGVLVRTRRGDVHVHAQEMVTGKRVPPPPRRPGSPPA</sequence>
<evidence type="ECO:0000259" key="2">
    <source>
        <dbReference type="Pfam" id="PF24551"/>
    </source>
</evidence>
<organism evidence="3 4">
    <name type="scientific">Georgenia halotolerans</name>
    <dbReference type="NCBI Taxonomy" id="3028317"/>
    <lineage>
        <taxon>Bacteria</taxon>
        <taxon>Bacillati</taxon>
        <taxon>Actinomycetota</taxon>
        <taxon>Actinomycetes</taxon>
        <taxon>Micrococcales</taxon>
        <taxon>Bogoriellaceae</taxon>
        <taxon>Georgenia</taxon>
    </lineage>
</organism>
<comment type="caution">
    <text evidence="3">The sequence shown here is derived from an EMBL/GenBank/DDBJ whole genome shotgun (WGS) entry which is preliminary data.</text>
</comment>